<evidence type="ECO:0000256" key="2">
    <source>
        <dbReference type="ARBA" id="ARBA00022723"/>
    </source>
</evidence>
<feature type="compositionally biased region" description="Low complexity" evidence="7">
    <location>
        <begin position="424"/>
        <end position="435"/>
    </location>
</feature>
<dbReference type="Pfam" id="PF12313">
    <property type="entry name" value="NPR1_like_C"/>
    <property type="match status" value="1"/>
</dbReference>
<accession>A0A8X7R811</accession>
<organism evidence="10 11">
    <name type="scientific">Brassica carinata</name>
    <name type="common">Ethiopian mustard</name>
    <name type="synonym">Abyssinian cabbage</name>
    <dbReference type="NCBI Taxonomy" id="52824"/>
    <lineage>
        <taxon>Eukaryota</taxon>
        <taxon>Viridiplantae</taxon>
        <taxon>Streptophyta</taxon>
        <taxon>Embryophyta</taxon>
        <taxon>Tracheophyta</taxon>
        <taxon>Spermatophyta</taxon>
        <taxon>Magnoliopsida</taxon>
        <taxon>eudicotyledons</taxon>
        <taxon>Gunneridae</taxon>
        <taxon>Pentapetalae</taxon>
        <taxon>rosids</taxon>
        <taxon>malvids</taxon>
        <taxon>Brassicales</taxon>
        <taxon>Brassicaceae</taxon>
        <taxon>Brassiceae</taxon>
        <taxon>Brassica</taxon>
    </lineage>
</organism>
<dbReference type="GO" id="GO:0005634">
    <property type="term" value="C:nucleus"/>
    <property type="evidence" value="ECO:0007669"/>
    <property type="project" value="TreeGrafter"/>
</dbReference>
<dbReference type="GO" id="GO:0008270">
    <property type="term" value="F:zinc ion binding"/>
    <property type="evidence" value="ECO:0007669"/>
    <property type="project" value="UniProtKB-KW"/>
</dbReference>
<dbReference type="GO" id="GO:2000031">
    <property type="term" value="P:regulation of salicylic acid mediated signaling pathway"/>
    <property type="evidence" value="ECO:0007669"/>
    <property type="project" value="InterPro"/>
</dbReference>
<dbReference type="GO" id="GO:2000022">
    <property type="term" value="P:regulation of jasmonic acid mediated signaling pathway"/>
    <property type="evidence" value="ECO:0007669"/>
    <property type="project" value="InterPro"/>
</dbReference>
<protein>
    <recommendedName>
        <fullName evidence="12">BTB domain-containing protein</fullName>
    </recommendedName>
</protein>
<keyword evidence="11" id="KW-1185">Reference proteome</keyword>
<dbReference type="GO" id="GO:0050832">
    <property type="term" value="P:defense response to fungus"/>
    <property type="evidence" value="ECO:0007669"/>
    <property type="project" value="TreeGrafter"/>
</dbReference>
<dbReference type="PROSITE" id="PS50097">
    <property type="entry name" value="BTB"/>
    <property type="match status" value="1"/>
</dbReference>
<dbReference type="SMART" id="SM00225">
    <property type="entry name" value="BTB"/>
    <property type="match status" value="1"/>
</dbReference>
<dbReference type="GO" id="GO:0042742">
    <property type="term" value="P:defense response to bacterium"/>
    <property type="evidence" value="ECO:0007669"/>
    <property type="project" value="TreeGrafter"/>
</dbReference>
<dbReference type="CDD" id="cd18310">
    <property type="entry name" value="BTB_POZ_NPR_plant"/>
    <property type="match status" value="1"/>
</dbReference>
<evidence type="ECO:0000256" key="4">
    <source>
        <dbReference type="ARBA" id="ARBA00022833"/>
    </source>
</evidence>
<evidence type="ECO:0000256" key="1">
    <source>
        <dbReference type="ARBA" id="ARBA00004906"/>
    </source>
</evidence>
<feature type="domain" description="C2HC NPR-type" evidence="9">
    <location>
        <begin position="151"/>
        <end position="165"/>
    </location>
</feature>
<evidence type="ECO:0000256" key="5">
    <source>
        <dbReference type="ARBA" id="ARBA00023043"/>
    </source>
</evidence>
<dbReference type="InterPro" id="IPR011333">
    <property type="entry name" value="SKP1/BTB/POZ_sf"/>
</dbReference>
<name>A0A8X7R811_BRACI</name>
<comment type="pathway">
    <text evidence="1">Protein modification; protein ubiquitination.</text>
</comment>
<evidence type="ECO:0000256" key="7">
    <source>
        <dbReference type="SAM" id="MobiDB-lite"/>
    </source>
</evidence>
<evidence type="ECO:0000259" key="8">
    <source>
        <dbReference type="PROSITE" id="PS50097"/>
    </source>
</evidence>
<reference evidence="10 11" key="1">
    <citation type="submission" date="2020-02" db="EMBL/GenBank/DDBJ databases">
        <authorList>
            <person name="Ma Q."/>
            <person name="Huang Y."/>
            <person name="Song X."/>
            <person name="Pei D."/>
        </authorList>
    </citation>
    <scope>NUCLEOTIDE SEQUENCE [LARGE SCALE GENOMIC DNA]</scope>
    <source>
        <strain evidence="10">Sxm20200214</strain>
        <tissue evidence="10">Leaf</tissue>
    </source>
</reference>
<sequence>MLLLSTDSKACPFPFDFDITLIQSFTSSRFSNVSTGSNHISPSSASNLQVISLTKLSSNLEQLLSSPDCDYTDADIIVEGVPVGVHRCILAERSKFFEELFKKDKKRSKIERPKYHLKEVVPYGAVVGQEAFVYFLSYVYTGRLKPFPLEVSTCVDSLCAHDSCRPAIDFVVLTQLLDQCIERVARSGLYRFCIEKEVPLEVAERIKQISLKSPQEEEENSPKVSDKMLERVGKILKPLDSDALNITLDEANGLHYSVVYSDPKVIAEILMVADSPMCSLSMPEDLQMRLLYLEKRVGLAQLFFPTEANVAMDIANVEGTSEFTGPPPPSHGLTGNLSQVDLNETPHANQKTSYSYGGSNENRRYFPYGLEVLDKYMEEYIDDDILDDLHIEKGSPQERRLKRMRYRELKDDVQKAYRKDKESCLSASSSPSSSSLRDGLENSA</sequence>
<dbReference type="InterPro" id="IPR024228">
    <property type="entry name" value="NPR_central_dom"/>
</dbReference>
<evidence type="ECO:0008006" key="12">
    <source>
        <dbReference type="Google" id="ProtNLM"/>
    </source>
</evidence>
<dbReference type="EMBL" id="JAAMPC010000011">
    <property type="protein sequence ID" value="KAG2282973.1"/>
    <property type="molecule type" value="Genomic_DNA"/>
</dbReference>
<feature type="domain" description="BTB" evidence="8">
    <location>
        <begin position="72"/>
        <end position="148"/>
    </location>
</feature>
<keyword evidence="6" id="KW-0863">Zinc-finger</keyword>
<dbReference type="AlphaFoldDB" id="A0A8X7R811"/>
<keyword evidence="2" id="KW-0479">Metal-binding</keyword>
<dbReference type="PANTHER" id="PTHR46475">
    <property type="entry name" value="REGULATORY PROTEIN NPR3"/>
    <property type="match status" value="1"/>
</dbReference>
<dbReference type="InterPro" id="IPR057250">
    <property type="entry name" value="Znf_C2HC_NPR-type"/>
</dbReference>
<dbReference type="InterPro" id="IPR000210">
    <property type="entry name" value="BTB/POZ_dom"/>
</dbReference>
<evidence type="ECO:0000256" key="3">
    <source>
        <dbReference type="ARBA" id="ARBA00022737"/>
    </source>
</evidence>
<evidence type="ECO:0000313" key="10">
    <source>
        <dbReference type="EMBL" id="KAG2282973.1"/>
    </source>
</evidence>
<proteinExistence type="predicted"/>
<dbReference type="PANTHER" id="PTHR46475:SF13">
    <property type="entry name" value="BTB DOMAIN-CONTAINING PROTEIN"/>
    <property type="match status" value="1"/>
</dbReference>
<comment type="caution">
    <text evidence="10">The sequence shown here is derived from an EMBL/GenBank/DDBJ whole genome shotgun (WGS) entry which is preliminary data.</text>
</comment>
<dbReference type="InterPro" id="IPR021094">
    <property type="entry name" value="NPR1/NIM1-like_C"/>
</dbReference>
<feature type="region of interest" description="Disordered" evidence="7">
    <location>
        <begin position="417"/>
        <end position="444"/>
    </location>
</feature>
<dbReference type="PROSITE" id="PS52046">
    <property type="entry name" value="ZF_C2HC_NPR"/>
    <property type="match status" value="1"/>
</dbReference>
<gene>
    <name evidence="10" type="ORF">Bca52824_054193</name>
</gene>
<dbReference type="InterPro" id="IPR044292">
    <property type="entry name" value="NPR"/>
</dbReference>
<evidence type="ECO:0000256" key="6">
    <source>
        <dbReference type="PROSITE-ProRule" id="PRU01391"/>
    </source>
</evidence>
<dbReference type="Pfam" id="PF00651">
    <property type="entry name" value="BTB"/>
    <property type="match status" value="1"/>
</dbReference>
<dbReference type="OrthoDB" id="71307at2759"/>
<dbReference type="Gene3D" id="3.30.710.10">
    <property type="entry name" value="Potassium Channel Kv1.1, Chain A"/>
    <property type="match status" value="1"/>
</dbReference>
<dbReference type="Pfam" id="PF11900">
    <property type="entry name" value="DUF3420"/>
    <property type="match status" value="1"/>
</dbReference>
<dbReference type="SUPFAM" id="SSF54695">
    <property type="entry name" value="POZ domain"/>
    <property type="match status" value="1"/>
</dbReference>
<dbReference type="Proteomes" id="UP000886595">
    <property type="component" value="Unassembled WGS sequence"/>
</dbReference>
<dbReference type="GO" id="GO:0009862">
    <property type="term" value="P:systemic acquired resistance, salicylic acid mediated signaling pathway"/>
    <property type="evidence" value="ECO:0007669"/>
    <property type="project" value="InterPro"/>
</dbReference>
<comment type="caution">
    <text evidence="6">Lacks conserved residue(s) required for the propagation of feature annotation.</text>
</comment>
<evidence type="ECO:0000313" key="11">
    <source>
        <dbReference type="Proteomes" id="UP000886595"/>
    </source>
</evidence>
<keyword evidence="4" id="KW-0862">Zinc</keyword>
<evidence type="ECO:0000259" key="9">
    <source>
        <dbReference type="PROSITE" id="PS52046"/>
    </source>
</evidence>
<keyword evidence="5" id="KW-0040">ANK repeat</keyword>
<keyword evidence="3" id="KW-0677">Repeat</keyword>